<dbReference type="InterPro" id="IPR036055">
    <property type="entry name" value="LDL_receptor-like_sf"/>
</dbReference>
<dbReference type="PROSITE" id="PS00135">
    <property type="entry name" value="TRYPSIN_SER"/>
    <property type="match status" value="1"/>
</dbReference>
<dbReference type="FunFam" id="2.40.10.10:FF:000003">
    <property type="entry name" value="Transmembrane serine protease 3"/>
    <property type="match status" value="1"/>
</dbReference>
<evidence type="ECO:0000256" key="1">
    <source>
        <dbReference type="ARBA" id="ARBA00022670"/>
    </source>
</evidence>
<dbReference type="RefSeq" id="XP_035694375.1">
    <property type="nucleotide sequence ID" value="XM_035838482.1"/>
</dbReference>
<keyword evidence="4 6" id="KW-1015">Disulfide bond</keyword>
<feature type="disulfide bond" evidence="6">
    <location>
        <begin position="112"/>
        <end position="124"/>
    </location>
</feature>
<dbReference type="InterPro" id="IPR000998">
    <property type="entry name" value="MAM_dom"/>
</dbReference>
<dbReference type="PROSITE" id="PS00134">
    <property type="entry name" value="TRYPSIN_HIS"/>
    <property type="match status" value="1"/>
</dbReference>
<evidence type="ECO:0000259" key="9">
    <source>
        <dbReference type="PROSITE" id="PS50060"/>
    </source>
</evidence>
<feature type="domain" description="CUB" evidence="8">
    <location>
        <begin position="370"/>
        <end position="480"/>
    </location>
</feature>
<dbReference type="InterPro" id="IPR018114">
    <property type="entry name" value="TRYPSIN_HIS"/>
</dbReference>
<dbReference type="SUPFAM" id="SSF57424">
    <property type="entry name" value="LDL receptor-like module"/>
    <property type="match status" value="3"/>
</dbReference>
<evidence type="ECO:0000256" key="2">
    <source>
        <dbReference type="ARBA" id="ARBA00022801"/>
    </source>
</evidence>
<dbReference type="InterPro" id="IPR013320">
    <property type="entry name" value="ConA-like_dom_sf"/>
</dbReference>
<dbReference type="Pfam" id="PF00431">
    <property type="entry name" value="CUB"/>
    <property type="match status" value="1"/>
</dbReference>
<dbReference type="SMART" id="SM00192">
    <property type="entry name" value="LDLa"/>
    <property type="match status" value="3"/>
</dbReference>
<dbReference type="InterPro" id="IPR033116">
    <property type="entry name" value="TRYPSIN_SER"/>
</dbReference>
<dbReference type="KEGG" id="bfo:118428425"/>
<feature type="disulfide bond" evidence="6">
    <location>
        <begin position="314"/>
        <end position="326"/>
    </location>
</feature>
<evidence type="ECO:0000313" key="11">
    <source>
        <dbReference type="Proteomes" id="UP000001554"/>
    </source>
</evidence>
<dbReference type="GO" id="GO:0006508">
    <property type="term" value="P:proteolysis"/>
    <property type="evidence" value="ECO:0007669"/>
    <property type="project" value="UniProtKB-KW"/>
</dbReference>
<evidence type="ECO:0000313" key="12">
    <source>
        <dbReference type="RefSeq" id="XP_035694375.1"/>
    </source>
</evidence>
<dbReference type="PROSITE" id="PS50068">
    <property type="entry name" value="LDLRA_2"/>
    <property type="match status" value="3"/>
</dbReference>
<evidence type="ECO:0000256" key="5">
    <source>
        <dbReference type="PROSITE-ProRule" id="PRU00059"/>
    </source>
</evidence>
<accession>A0A9J7M862</accession>
<dbReference type="PANTHER" id="PTHR24252">
    <property type="entry name" value="ACROSIN-RELATED"/>
    <property type="match status" value="1"/>
</dbReference>
<dbReference type="CDD" id="cd06263">
    <property type="entry name" value="MAM"/>
    <property type="match status" value="2"/>
</dbReference>
<dbReference type="PROSITE" id="PS01209">
    <property type="entry name" value="LDLRA_1"/>
    <property type="match status" value="2"/>
</dbReference>
<organism evidence="11 12">
    <name type="scientific">Branchiostoma floridae</name>
    <name type="common">Florida lancelet</name>
    <name type="synonym">Amphioxus</name>
    <dbReference type="NCBI Taxonomy" id="7739"/>
    <lineage>
        <taxon>Eukaryota</taxon>
        <taxon>Metazoa</taxon>
        <taxon>Chordata</taxon>
        <taxon>Cephalochordata</taxon>
        <taxon>Leptocardii</taxon>
        <taxon>Amphioxiformes</taxon>
        <taxon>Branchiostomatidae</taxon>
        <taxon>Branchiostoma</taxon>
    </lineage>
</organism>
<dbReference type="SMART" id="SM00020">
    <property type="entry name" value="Tryp_SPc"/>
    <property type="match status" value="1"/>
</dbReference>
<proteinExistence type="predicted"/>
<dbReference type="CDD" id="cd00112">
    <property type="entry name" value="LDLa"/>
    <property type="match status" value="3"/>
</dbReference>
<feature type="disulfide bond" evidence="6">
    <location>
        <begin position="333"/>
        <end position="348"/>
    </location>
</feature>
<protein>
    <submittedName>
        <fullName evidence="12">MAM and LDL-receptor class A domain-containing protein 2-like</fullName>
    </submittedName>
</protein>
<evidence type="ECO:0000256" key="6">
    <source>
        <dbReference type="PROSITE-ProRule" id="PRU00124"/>
    </source>
</evidence>
<dbReference type="SUPFAM" id="SSF49854">
    <property type="entry name" value="Spermadhesin, CUB domain"/>
    <property type="match status" value="1"/>
</dbReference>
<dbReference type="InterPro" id="IPR002172">
    <property type="entry name" value="LDrepeatLR_classA_rpt"/>
</dbReference>
<dbReference type="Proteomes" id="UP000001554">
    <property type="component" value="Chromosome 13"/>
</dbReference>
<feature type="disulfide bond" evidence="6">
    <location>
        <begin position="131"/>
        <end position="146"/>
    </location>
</feature>
<dbReference type="PROSITE" id="PS01180">
    <property type="entry name" value="CUB"/>
    <property type="match status" value="1"/>
</dbReference>
<feature type="domain" description="MAM" evidence="9">
    <location>
        <begin position="153"/>
        <end position="311"/>
    </location>
</feature>
<gene>
    <name evidence="12" type="primary">LOC118428425</name>
</gene>
<feature type="disulfide bond" evidence="6">
    <location>
        <begin position="321"/>
        <end position="339"/>
    </location>
</feature>
<feature type="disulfide bond" evidence="6">
    <location>
        <begin position="119"/>
        <end position="137"/>
    </location>
</feature>
<feature type="disulfide bond" evidence="6">
    <location>
        <begin position="493"/>
        <end position="511"/>
    </location>
</feature>
<dbReference type="InterPro" id="IPR035914">
    <property type="entry name" value="Sperma_CUB_dom_sf"/>
</dbReference>
<dbReference type="Gene3D" id="2.60.120.200">
    <property type="match status" value="2"/>
</dbReference>
<dbReference type="GO" id="GO:0016020">
    <property type="term" value="C:membrane"/>
    <property type="evidence" value="ECO:0007669"/>
    <property type="project" value="InterPro"/>
</dbReference>
<sequence>MYTRANYGSPGATASLTLPIVRPGGQYCLRWFYHMYGSDMGTMNVYMSQPLYPDMLVWNISGNQGNRWLPASIHISTNASLFQVRFEGVRGASYTSDMAIDDINIESGSCSCQPDQFQCNSSECVPLSVRCNGHPDCVDWSDELNCNVDEESWSCNFDTDQCNSMTTPATGFRWIRRYRNTPTYGTGPSADHTHGYGYYMYTEADYGYRRSTTSLALPVIRSDGQHCLRWFYHMYGRYMGTLNVYVFQPKHPETLVWTRSGSQGNQWILASSNISSNASVFQIRFEGVRGYYSSSDMAIDDIALTSGSCLQAACDADQFACFDGSCISLNLTCDGNSSCSDGSDEFFCSQLTTATPTTAPTYTTSPSGGCGNPSVLTGLSGNFTSPGYPGNYPNNARCSWLITVSSGKFVTIRFTAFTLEGCPYDSLTVHDGRNATAPVLATFCGSSSRTITTTGNNAFLIFKSDGSVTRSGFFATFTAEDPPRTCSPDEFTCWDGDCVNMTLICDGTEDCADGSDEINCENIGSKCGVPAIQPTFPVARIVGGNAARPGSWPWQAYLLRYGSFHCGGNLIHPLWVLTAAHCVANEPSPSIYNIILGKYNKSNTDSTEQRLQISQIIIHNGYSRNPTNKDLALLKLAQPVTLNQYVWPVCLVSGPGDDPPEGTNCVSTGWGTTQGTGNDDVLKQARIPLVSNDRCDNSYLYAGKITEFMICAGYYNTGGHGTCSGDSGGPLVCLTDGRWTLHGVTSWGASNCVSRSHPGVYARVSSMRGWIHQTMEEN</sequence>
<feature type="disulfide bond" evidence="6">
    <location>
        <begin position="486"/>
        <end position="498"/>
    </location>
</feature>
<dbReference type="InterPro" id="IPR043504">
    <property type="entry name" value="Peptidase_S1_PA_chymotrypsin"/>
</dbReference>
<dbReference type="AlphaFoldDB" id="A0A9J7M862"/>
<dbReference type="SUPFAM" id="SSF49899">
    <property type="entry name" value="Concanavalin A-like lectins/glucanases"/>
    <property type="match status" value="2"/>
</dbReference>
<dbReference type="GeneID" id="118428425"/>
<keyword evidence="1 7" id="KW-0645">Protease</keyword>
<evidence type="ECO:0000256" key="3">
    <source>
        <dbReference type="ARBA" id="ARBA00022825"/>
    </source>
</evidence>
<feature type="disulfide bond" evidence="6">
    <location>
        <begin position="505"/>
        <end position="520"/>
    </location>
</feature>
<reference evidence="12" key="2">
    <citation type="submission" date="2025-08" db="UniProtKB">
        <authorList>
            <consortium name="RefSeq"/>
        </authorList>
    </citation>
    <scope>IDENTIFICATION</scope>
    <source>
        <strain evidence="12">S238N-H82</strain>
        <tissue evidence="12">Testes</tissue>
    </source>
</reference>
<dbReference type="Pfam" id="PF00629">
    <property type="entry name" value="MAM"/>
    <property type="match status" value="2"/>
</dbReference>
<dbReference type="InterPro" id="IPR023415">
    <property type="entry name" value="LDLR_class-A_CS"/>
</dbReference>
<dbReference type="FunFam" id="2.60.120.290:FF:000013">
    <property type="entry name" value="Membrane frizzled-related protein"/>
    <property type="match status" value="1"/>
</dbReference>
<dbReference type="SUPFAM" id="SSF50494">
    <property type="entry name" value="Trypsin-like serine proteases"/>
    <property type="match status" value="1"/>
</dbReference>
<feature type="domain" description="Peptidase S1" evidence="10">
    <location>
        <begin position="541"/>
        <end position="776"/>
    </location>
</feature>
<dbReference type="InterPro" id="IPR001254">
    <property type="entry name" value="Trypsin_dom"/>
</dbReference>
<dbReference type="InterPro" id="IPR000859">
    <property type="entry name" value="CUB_dom"/>
</dbReference>
<dbReference type="OMA" id="SIHISTN"/>
<dbReference type="PRINTS" id="PR00261">
    <property type="entry name" value="LDLRECEPTOR"/>
</dbReference>
<dbReference type="SMART" id="SM00042">
    <property type="entry name" value="CUB"/>
    <property type="match status" value="1"/>
</dbReference>
<dbReference type="CDD" id="cd00041">
    <property type="entry name" value="CUB"/>
    <property type="match status" value="1"/>
</dbReference>
<evidence type="ECO:0000256" key="7">
    <source>
        <dbReference type="RuleBase" id="RU363034"/>
    </source>
</evidence>
<dbReference type="Gene3D" id="2.40.10.10">
    <property type="entry name" value="Trypsin-like serine proteases"/>
    <property type="match status" value="1"/>
</dbReference>
<keyword evidence="3 7" id="KW-0720">Serine protease</keyword>
<keyword evidence="11" id="KW-1185">Reference proteome</keyword>
<reference evidence="11" key="1">
    <citation type="journal article" date="2020" name="Nat. Ecol. Evol.">
        <title>Deeply conserved synteny resolves early events in vertebrate evolution.</title>
        <authorList>
            <person name="Simakov O."/>
            <person name="Marletaz F."/>
            <person name="Yue J.X."/>
            <person name="O'Connell B."/>
            <person name="Jenkins J."/>
            <person name="Brandt A."/>
            <person name="Calef R."/>
            <person name="Tung C.H."/>
            <person name="Huang T.K."/>
            <person name="Schmutz J."/>
            <person name="Satoh N."/>
            <person name="Yu J.K."/>
            <person name="Putnam N.H."/>
            <person name="Green R.E."/>
            <person name="Rokhsar D.S."/>
        </authorList>
    </citation>
    <scope>NUCLEOTIDE SEQUENCE [LARGE SCALE GENOMIC DNA]</scope>
    <source>
        <strain evidence="11">S238N-H82</strain>
    </source>
</reference>
<dbReference type="SMART" id="SM00137">
    <property type="entry name" value="MAM"/>
    <property type="match status" value="2"/>
</dbReference>
<keyword evidence="2 7" id="KW-0378">Hydrolase</keyword>
<dbReference type="OrthoDB" id="412155at2759"/>
<dbReference type="Pfam" id="PF00089">
    <property type="entry name" value="Trypsin"/>
    <property type="match status" value="1"/>
</dbReference>
<dbReference type="PANTHER" id="PTHR24252:SF7">
    <property type="entry name" value="HYALIN"/>
    <property type="match status" value="1"/>
</dbReference>
<dbReference type="Pfam" id="PF00057">
    <property type="entry name" value="Ldl_recept_a"/>
    <property type="match status" value="2"/>
</dbReference>
<dbReference type="PROSITE" id="PS50060">
    <property type="entry name" value="MAM_2"/>
    <property type="match status" value="2"/>
</dbReference>
<dbReference type="CDD" id="cd00190">
    <property type="entry name" value="Tryp_SPc"/>
    <property type="match status" value="1"/>
</dbReference>
<name>A0A9J7M862_BRAFL</name>
<dbReference type="Gene3D" id="2.60.120.290">
    <property type="entry name" value="Spermadhesin, CUB domain"/>
    <property type="match status" value="1"/>
</dbReference>
<comment type="caution">
    <text evidence="5">Lacks conserved residue(s) required for the propagation of feature annotation.</text>
</comment>
<dbReference type="GO" id="GO:0004252">
    <property type="term" value="F:serine-type endopeptidase activity"/>
    <property type="evidence" value="ECO:0007669"/>
    <property type="project" value="InterPro"/>
</dbReference>
<evidence type="ECO:0000259" key="8">
    <source>
        <dbReference type="PROSITE" id="PS01180"/>
    </source>
</evidence>
<dbReference type="InterPro" id="IPR009003">
    <property type="entry name" value="Peptidase_S1_PA"/>
</dbReference>
<evidence type="ECO:0000259" key="10">
    <source>
        <dbReference type="PROSITE" id="PS50240"/>
    </source>
</evidence>
<feature type="domain" description="MAM" evidence="9">
    <location>
        <begin position="1"/>
        <end position="112"/>
    </location>
</feature>
<dbReference type="Gene3D" id="4.10.400.10">
    <property type="entry name" value="Low-density Lipoprotein Receptor"/>
    <property type="match status" value="3"/>
</dbReference>
<dbReference type="PROSITE" id="PS50240">
    <property type="entry name" value="TRYPSIN_DOM"/>
    <property type="match status" value="1"/>
</dbReference>
<evidence type="ECO:0000256" key="4">
    <source>
        <dbReference type="ARBA" id="ARBA00023157"/>
    </source>
</evidence>